<dbReference type="SUPFAM" id="SSF53756">
    <property type="entry name" value="UDP-Glycosyltransferase/glycogen phosphorylase"/>
    <property type="match status" value="1"/>
</dbReference>
<keyword evidence="2" id="KW-0808">Transferase</keyword>
<evidence type="ECO:0000313" key="2">
    <source>
        <dbReference type="EMBL" id="EMA11801.1"/>
    </source>
</evidence>
<dbReference type="RefSeq" id="WP_007190260.1">
    <property type="nucleotide sequence ID" value="NZ_AOLS01000102.1"/>
</dbReference>
<evidence type="ECO:0000313" key="3">
    <source>
        <dbReference type="Proteomes" id="UP000011687"/>
    </source>
</evidence>
<dbReference type="GO" id="GO:0016757">
    <property type="term" value="F:glycosyltransferase activity"/>
    <property type="evidence" value="ECO:0007669"/>
    <property type="project" value="TreeGrafter"/>
</dbReference>
<dbReference type="InterPro" id="IPR050194">
    <property type="entry name" value="Glycosyltransferase_grp1"/>
</dbReference>
<protein>
    <submittedName>
        <fullName evidence="2">Glycosyltransferase</fullName>
    </submittedName>
</protein>
<dbReference type="CDD" id="cd03801">
    <property type="entry name" value="GT4_PimA-like"/>
    <property type="match status" value="1"/>
</dbReference>
<dbReference type="AlphaFoldDB" id="M0JS51"/>
<dbReference type="Pfam" id="PF13439">
    <property type="entry name" value="Glyco_transf_4"/>
    <property type="match status" value="1"/>
</dbReference>
<feature type="domain" description="Glycosyltransferase subfamily 4-like N-terminal" evidence="1">
    <location>
        <begin position="29"/>
        <end position="177"/>
    </location>
</feature>
<dbReference type="PANTHER" id="PTHR45947:SF15">
    <property type="entry name" value="TEICHURONIC ACID BIOSYNTHESIS GLYCOSYLTRANSFERASE TUAC-RELATED"/>
    <property type="match status" value="1"/>
</dbReference>
<accession>M0JS51</accession>
<comment type="caution">
    <text evidence="2">The sequence shown here is derived from an EMBL/GenBank/DDBJ whole genome shotgun (WGS) entry which is preliminary data.</text>
</comment>
<dbReference type="EMBL" id="AOLS01000102">
    <property type="protein sequence ID" value="EMA11801.1"/>
    <property type="molecule type" value="Genomic_DNA"/>
</dbReference>
<organism evidence="2 3">
    <name type="scientific">Haloarcula marismortui ATCC 33799</name>
    <dbReference type="NCBI Taxonomy" id="662475"/>
    <lineage>
        <taxon>Archaea</taxon>
        <taxon>Methanobacteriati</taxon>
        <taxon>Methanobacteriota</taxon>
        <taxon>Stenosarchaea group</taxon>
        <taxon>Halobacteria</taxon>
        <taxon>Halobacteriales</taxon>
        <taxon>Haloarculaceae</taxon>
        <taxon>Haloarcula</taxon>
    </lineage>
</organism>
<dbReference type="InterPro" id="IPR028098">
    <property type="entry name" value="Glyco_trans_4-like_N"/>
</dbReference>
<dbReference type="Proteomes" id="UP000011687">
    <property type="component" value="Unassembled WGS sequence"/>
</dbReference>
<evidence type="ECO:0000259" key="1">
    <source>
        <dbReference type="Pfam" id="PF13439"/>
    </source>
</evidence>
<dbReference type="Pfam" id="PF13692">
    <property type="entry name" value="Glyco_trans_1_4"/>
    <property type="match status" value="1"/>
</dbReference>
<dbReference type="PANTHER" id="PTHR45947">
    <property type="entry name" value="SULFOQUINOVOSYL TRANSFERASE SQD2"/>
    <property type="match status" value="1"/>
</dbReference>
<keyword evidence="3" id="KW-1185">Reference proteome</keyword>
<reference evidence="2 3" key="1">
    <citation type="journal article" date="2014" name="PLoS Genet.">
        <title>Phylogenetically driven sequencing of extremely halophilic archaea reveals strategies for static and dynamic osmo-response.</title>
        <authorList>
            <person name="Becker E.A."/>
            <person name="Seitzer P.M."/>
            <person name="Tritt A."/>
            <person name="Larsen D."/>
            <person name="Krusor M."/>
            <person name="Yao A.I."/>
            <person name="Wu D."/>
            <person name="Madern D."/>
            <person name="Eisen J.A."/>
            <person name="Darling A.E."/>
            <person name="Facciotti M.T."/>
        </authorList>
    </citation>
    <scope>NUCLEOTIDE SEQUENCE [LARGE SCALE GENOMIC DNA]</scope>
    <source>
        <strain evidence="2 3">ATCC 33799</strain>
    </source>
</reference>
<proteinExistence type="predicted"/>
<gene>
    <name evidence="2" type="ORF">C435_18039</name>
</gene>
<sequence>MKRICFFAGSKSAFNILFDTLNFGWMLQEDFELDLVTTKPDELEPLAEFFEMHGSSFSSTRVGEARALARYLDRNQPDVLVNVVEPSIHGTTVGVLASRHNLPFVYRYSGDLFDLYRVSHGWRKPAQFALNNVLGRFALSTGDSYMALGPTGKMRLINHGAPPSDIGVLPPPINENRFDAIEEPDLSVPNDRKVILYAGRRSRIKGMNDLNTAIPEILKRRDDLQFVFVGSHGIDPDIPSRFQDHVTMVGRVPLGGMPSYFSAADLLVLPTYNEGLPRVVTEALCAGTPVVARDVADIASATENTFDTIDEFINMVVSFENLPLDNATPFTRSALRDDYLEFFSQF</sequence>
<dbReference type="Gene3D" id="3.40.50.2000">
    <property type="entry name" value="Glycogen Phosphorylase B"/>
    <property type="match status" value="2"/>
</dbReference>
<name>M0JS51_9EURY</name>